<dbReference type="Proteomes" id="UP000636264">
    <property type="component" value="Unassembled WGS sequence"/>
</dbReference>
<evidence type="ECO:0000313" key="6">
    <source>
        <dbReference type="Proteomes" id="UP000636264"/>
    </source>
</evidence>
<keyword evidence="5" id="KW-0670">Pyruvate</keyword>
<evidence type="ECO:0000256" key="2">
    <source>
        <dbReference type="ARBA" id="ARBA00023002"/>
    </source>
</evidence>
<keyword evidence="3" id="KW-0786">Thiamine pyrophosphate</keyword>
<keyword evidence="2" id="KW-0560">Oxidoreductase</keyword>
<reference evidence="5" key="1">
    <citation type="journal article" date="2014" name="Int. J. Syst. Evol. Microbiol.">
        <title>Complete genome sequence of Corynebacterium casei LMG S-19264T (=DSM 44701T), isolated from a smear-ripened cheese.</title>
        <authorList>
            <consortium name="US DOE Joint Genome Institute (JGI-PGF)"/>
            <person name="Walter F."/>
            <person name="Albersmeier A."/>
            <person name="Kalinowski J."/>
            <person name="Ruckert C."/>
        </authorList>
    </citation>
    <scope>NUCLEOTIDE SEQUENCE</scope>
    <source>
        <strain evidence="5">CGMCC 1.15320</strain>
    </source>
</reference>
<evidence type="ECO:0000313" key="5">
    <source>
        <dbReference type="EMBL" id="GGA79226.1"/>
    </source>
</evidence>
<dbReference type="SUPFAM" id="SSF52922">
    <property type="entry name" value="TK C-terminal domain-like"/>
    <property type="match status" value="1"/>
</dbReference>
<dbReference type="AlphaFoldDB" id="A0A916S0I2"/>
<gene>
    <name evidence="5" type="ORF">GCM10011385_36760</name>
</gene>
<organism evidence="5 6">
    <name type="scientific">Nitratireductor aestuarii</name>
    <dbReference type="NCBI Taxonomy" id="1735103"/>
    <lineage>
        <taxon>Bacteria</taxon>
        <taxon>Pseudomonadati</taxon>
        <taxon>Pseudomonadota</taxon>
        <taxon>Alphaproteobacteria</taxon>
        <taxon>Hyphomicrobiales</taxon>
        <taxon>Phyllobacteriaceae</taxon>
        <taxon>Nitratireductor</taxon>
    </lineage>
</organism>
<dbReference type="InterPro" id="IPR029061">
    <property type="entry name" value="THDP-binding"/>
</dbReference>
<dbReference type="PANTHER" id="PTHR43257:SF2">
    <property type="entry name" value="PYRUVATE DEHYDROGENASE E1 COMPONENT SUBUNIT BETA"/>
    <property type="match status" value="1"/>
</dbReference>
<name>A0A916S0I2_9HYPH</name>
<dbReference type="SMART" id="SM00861">
    <property type="entry name" value="Transket_pyr"/>
    <property type="match status" value="1"/>
</dbReference>
<evidence type="ECO:0000259" key="4">
    <source>
        <dbReference type="SMART" id="SM00861"/>
    </source>
</evidence>
<feature type="domain" description="Transketolase-like pyrimidine-binding" evidence="4">
    <location>
        <begin position="4"/>
        <end position="182"/>
    </location>
</feature>
<dbReference type="RefSeq" id="WP_188722575.1">
    <property type="nucleotide sequence ID" value="NZ_BMIF01000015.1"/>
</dbReference>
<protein>
    <submittedName>
        <fullName evidence="5">Pyruvate dehydrogenase subunit beta</fullName>
    </submittedName>
</protein>
<dbReference type="Pfam" id="PF02780">
    <property type="entry name" value="Transketolase_C"/>
    <property type="match status" value="1"/>
</dbReference>
<dbReference type="InterPro" id="IPR009014">
    <property type="entry name" value="Transketo_C/PFOR_II"/>
</dbReference>
<dbReference type="InterPro" id="IPR005475">
    <property type="entry name" value="Transketolase-like_Pyr-bd"/>
</dbReference>
<comment type="caution">
    <text evidence="5">The sequence shown here is derived from an EMBL/GenBank/DDBJ whole genome shotgun (WGS) entry which is preliminary data.</text>
</comment>
<dbReference type="Gene3D" id="3.40.50.920">
    <property type="match status" value="1"/>
</dbReference>
<evidence type="ECO:0000256" key="3">
    <source>
        <dbReference type="ARBA" id="ARBA00023052"/>
    </source>
</evidence>
<dbReference type="EMBL" id="BMIF01000015">
    <property type="protein sequence ID" value="GGA79226.1"/>
    <property type="molecule type" value="Genomic_DNA"/>
</dbReference>
<evidence type="ECO:0000256" key="1">
    <source>
        <dbReference type="ARBA" id="ARBA00001964"/>
    </source>
</evidence>
<accession>A0A916S0I2</accession>
<dbReference type="PANTHER" id="PTHR43257">
    <property type="entry name" value="PYRUVATE DEHYDROGENASE E1 COMPONENT BETA SUBUNIT"/>
    <property type="match status" value="1"/>
</dbReference>
<keyword evidence="6" id="KW-1185">Reference proteome</keyword>
<dbReference type="SUPFAM" id="SSF52518">
    <property type="entry name" value="Thiamin diphosphate-binding fold (THDP-binding)"/>
    <property type="match status" value="1"/>
</dbReference>
<dbReference type="Pfam" id="PF02779">
    <property type="entry name" value="Transket_pyr"/>
    <property type="match status" value="1"/>
</dbReference>
<dbReference type="Gene3D" id="3.40.50.970">
    <property type="match status" value="1"/>
</dbReference>
<dbReference type="GO" id="GO:0016491">
    <property type="term" value="F:oxidoreductase activity"/>
    <property type="evidence" value="ECO:0007669"/>
    <property type="project" value="UniProtKB-KW"/>
</dbReference>
<proteinExistence type="predicted"/>
<reference evidence="5" key="2">
    <citation type="submission" date="2020-09" db="EMBL/GenBank/DDBJ databases">
        <authorList>
            <person name="Sun Q."/>
            <person name="Zhou Y."/>
        </authorList>
    </citation>
    <scope>NUCLEOTIDE SEQUENCE</scope>
    <source>
        <strain evidence="5">CGMCC 1.15320</strain>
    </source>
</reference>
<sequence>MVNKPSNFAMLEALQHGMRNDPHMTMLYEYQRPVAAGPLGNVIDLYKEFGDLRIPDWGPIDEEWHVGGAAGIAMTGVRAIARVPSMCVTRCFELVFNQVGKLRHMTGGQVNMPLVIWQDAAGRNPGMAGQHADAGQEALYASIPGIKVVVPSNPYDAKGLLAAALQENDPVIIFHYPAIDGNPTDVPDDNYVVPIGEAAIRQEGTDLTIVGYGPAAVEIKRALPGLEEAGISAEVIDPRTVKPMPIDPIIESVRKTNRLLVVDHGHETLGTAAEIIARVAIAVPGAKFARSTFPDAPPPGAREMIAWMTPDAPKIVEAAKHMVA</sequence>
<comment type="cofactor">
    <cofactor evidence="1">
        <name>thiamine diphosphate</name>
        <dbReference type="ChEBI" id="CHEBI:58937"/>
    </cofactor>
</comment>
<dbReference type="InterPro" id="IPR033248">
    <property type="entry name" value="Transketolase_C"/>
</dbReference>